<keyword evidence="3" id="KW-1185">Reference proteome</keyword>
<feature type="region of interest" description="Disordered" evidence="1">
    <location>
        <begin position="1"/>
        <end position="29"/>
    </location>
</feature>
<feature type="compositionally biased region" description="Polar residues" evidence="1">
    <location>
        <begin position="1"/>
        <end position="13"/>
    </location>
</feature>
<sequence length="141" mass="15414">MSLQNRAYDSGQLSGPRRPEHRAGVVNSHGPGVQAIRRDILEGEQIYGIFGNRQGPIALVGVTNRRVLFMDAVYDDGRVALTSVPLRQIVSCSYITTTDQPVTEATVVGIKVGRNMFEVACVSPEEAQDVHGLIMWHLIGL</sequence>
<reference evidence="2 3" key="1">
    <citation type="submission" date="2024-03" db="EMBL/GenBank/DDBJ databases">
        <title>Actinomycetospora sp. OC33-EN07, a novel actinomycete isolated from wild orchid (Aerides multiflora).</title>
        <authorList>
            <person name="Suriyachadkun C."/>
        </authorList>
    </citation>
    <scope>NUCLEOTIDE SEQUENCE [LARGE SCALE GENOMIC DNA]</scope>
    <source>
        <strain evidence="2 3">OC33-EN07</strain>
    </source>
</reference>
<dbReference type="RefSeq" id="WP_337706490.1">
    <property type="nucleotide sequence ID" value="NZ_JBBEGM010000015.1"/>
</dbReference>
<name>A0ABU8MD76_9PSEU</name>
<dbReference type="Proteomes" id="UP001369736">
    <property type="component" value="Unassembled WGS sequence"/>
</dbReference>
<evidence type="ECO:0008006" key="4">
    <source>
        <dbReference type="Google" id="ProtNLM"/>
    </source>
</evidence>
<proteinExistence type="predicted"/>
<evidence type="ECO:0000256" key="1">
    <source>
        <dbReference type="SAM" id="MobiDB-lite"/>
    </source>
</evidence>
<evidence type="ECO:0000313" key="3">
    <source>
        <dbReference type="Proteomes" id="UP001369736"/>
    </source>
</evidence>
<accession>A0ABU8MD76</accession>
<organism evidence="2 3">
    <name type="scientific">Actinomycetospora flava</name>
    <dbReference type="NCBI Taxonomy" id="3129232"/>
    <lineage>
        <taxon>Bacteria</taxon>
        <taxon>Bacillati</taxon>
        <taxon>Actinomycetota</taxon>
        <taxon>Actinomycetes</taxon>
        <taxon>Pseudonocardiales</taxon>
        <taxon>Pseudonocardiaceae</taxon>
        <taxon>Actinomycetospora</taxon>
    </lineage>
</organism>
<protein>
    <recommendedName>
        <fullName evidence="4">YokE-like PH domain-containing protein</fullName>
    </recommendedName>
</protein>
<evidence type="ECO:0000313" key="2">
    <source>
        <dbReference type="EMBL" id="MEJ2865121.1"/>
    </source>
</evidence>
<gene>
    <name evidence="2" type="ORF">WCD58_28445</name>
</gene>
<dbReference type="EMBL" id="JBBEGM010000015">
    <property type="protein sequence ID" value="MEJ2865121.1"/>
    <property type="molecule type" value="Genomic_DNA"/>
</dbReference>
<comment type="caution">
    <text evidence="2">The sequence shown here is derived from an EMBL/GenBank/DDBJ whole genome shotgun (WGS) entry which is preliminary data.</text>
</comment>